<feature type="region of interest" description="Disordered" evidence="1">
    <location>
        <begin position="79"/>
        <end position="141"/>
    </location>
</feature>
<feature type="transmembrane region" description="Helical" evidence="2">
    <location>
        <begin position="31"/>
        <end position="51"/>
    </location>
</feature>
<keyword evidence="2" id="KW-1133">Transmembrane helix</keyword>
<keyword evidence="4" id="KW-1185">Reference proteome</keyword>
<evidence type="ECO:0000256" key="2">
    <source>
        <dbReference type="SAM" id="Phobius"/>
    </source>
</evidence>
<keyword evidence="2" id="KW-0812">Transmembrane</keyword>
<name>A0AAV2GKU2_9ROSI</name>
<accession>A0AAV2GKU2</accession>
<organism evidence="3 4">
    <name type="scientific">Linum trigynum</name>
    <dbReference type="NCBI Taxonomy" id="586398"/>
    <lineage>
        <taxon>Eukaryota</taxon>
        <taxon>Viridiplantae</taxon>
        <taxon>Streptophyta</taxon>
        <taxon>Embryophyta</taxon>
        <taxon>Tracheophyta</taxon>
        <taxon>Spermatophyta</taxon>
        <taxon>Magnoliopsida</taxon>
        <taxon>eudicotyledons</taxon>
        <taxon>Gunneridae</taxon>
        <taxon>Pentapetalae</taxon>
        <taxon>rosids</taxon>
        <taxon>fabids</taxon>
        <taxon>Malpighiales</taxon>
        <taxon>Linaceae</taxon>
        <taxon>Linum</taxon>
    </lineage>
</organism>
<evidence type="ECO:0000313" key="4">
    <source>
        <dbReference type="Proteomes" id="UP001497516"/>
    </source>
</evidence>
<proteinExistence type="predicted"/>
<dbReference type="EMBL" id="OZ034822">
    <property type="protein sequence ID" value="CAL1410842.1"/>
    <property type="molecule type" value="Genomic_DNA"/>
</dbReference>
<dbReference type="PANTHER" id="PTHR33429:SF24">
    <property type="entry name" value="EXPRESSED PROTEIN"/>
    <property type="match status" value="1"/>
</dbReference>
<evidence type="ECO:0000313" key="3">
    <source>
        <dbReference type="EMBL" id="CAL1410842.1"/>
    </source>
</evidence>
<reference evidence="3 4" key="1">
    <citation type="submission" date="2024-04" db="EMBL/GenBank/DDBJ databases">
        <authorList>
            <person name="Fracassetti M."/>
        </authorList>
    </citation>
    <scope>NUCLEOTIDE SEQUENCE [LARGE SCALE GENOMIC DNA]</scope>
</reference>
<gene>
    <name evidence="3" type="ORF">LTRI10_LOCUS50231</name>
</gene>
<dbReference type="PANTHER" id="PTHR33429">
    <property type="entry name" value="OS02G0708000 PROTEIN-RELATED"/>
    <property type="match status" value="1"/>
</dbReference>
<evidence type="ECO:0000256" key="1">
    <source>
        <dbReference type="SAM" id="MobiDB-lite"/>
    </source>
</evidence>
<dbReference type="AlphaFoldDB" id="A0AAV2GKU2"/>
<dbReference type="Proteomes" id="UP001497516">
    <property type="component" value="Chromosome 9"/>
</dbReference>
<feature type="compositionally biased region" description="Acidic residues" evidence="1">
    <location>
        <begin position="121"/>
        <end position="141"/>
    </location>
</feature>
<protein>
    <submittedName>
        <fullName evidence="3">Uncharacterized protein</fullName>
    </submittedName>
</protein>
<sequence length="141" mass="14921">MSMPLGQQQQPDIGVEPFAIHSSSSSSHASIGPVIAVLVVIMILGIVAGMIGRLCSGRTIFGYGDYDIESWAETKFSSCIDGRITTSNTPPPTGVTRDPQSGDNAVASPATTTPTPTHDHEEEEEEEEDEDDDDDETNAAA</sequence>
<keyword evidence="2" id="KW-0472">Membrane</keyword>